<comment type="caution">
    <text evidence="4">The sequence shown here is derived from an EMBL/GenBank/DDBJ whole genome shotgun (WGS) entry which is preliminary data.</text>
</comment>
<evidence type="ECO:0000256" key="1">
    <source>
        <dbReference type="ARBA" id="ARBA00003565"/>
    </source>
</evidence>
<accession>A0AA37HKX1</accession>
<dbReference type="RefSeq" id="WP_238300925.1">
    <property type="nucleotide sequence ID" value="NZ_BPQM01000008.1"/>
</dbReference>
<dbReference type="PANTHER" id="PTHR13887">
    <property type="entry name" value="GLUTATHIONE S-TRANSFERASE KAPPA"/>
    <property type="match status" value="1"/>
</dbReference>
<dbReference type="Pfam" id="PF13462">
    <property type="entry name" value="Thioredoxin_4"/>
    <property type="match status" value="1"/>
</dbReference>
<evidence type="ECO:0000313" key="5">
    <source>
        <dbReference type="Proteomes" id="UP001055108"/>
    </source>
</evidence>
<dbReference type="Proteomes" id="UP001055108">
    <property type="component" value="Unassembled WGS sequence"/>
</dbReference>
<dbReference type="InterPro" id="IPR006311">
    <property type="entry name" value="TAT_signal"/>
</dbReference>
<dbReference type="InterPro" id="IPR036249">
    <property type="entry name" value="Thioredoxin-like_sf"/>
</dbReference>
<dbReference type="InterPro" id="IPR019546">
    <property type="entry name" value="TAT_signal_bac_arc"/>
</dbReference>
<organism evidence="4 5">
    <name type="scientific">Methylobacterium gregans</name>
    <dbReference type="NCBI Taxonomy" id="374424"/>
    <lineage>
        <taxon>Bacteria</taxon>
        <taxon>Pseudomonadati</taxon>
        <taxon>Pseudomonadota</taxon>
        <taxon>Alphaproteobacteria</taxon>
        <taxon>Hyphomicrobiales</taxon>
        <taxon>Methylobacteriaceae</taxon>
        <taxon>Methylobacterium</taxon>
    </lineage>
</organism>
<reference evidence="4" key="2">
    <citation type="submission" date="2021-08" db="EMBL/GenBank/DDBJ databases">
        <authorList>
            <person name="Tani A."/>
            <person name="Ola A."/>
            <person name="Ogura Y."/>
            <person name="Katsura K."/>
            <person name="Hayashi T."/>
        </authorList>
    </citation>
    <scope>NUCLEOTIDE SEQUENCE</scope>
    <source>
        <strain evidence="4">NBRC 103626</strain>
    </source>
</reference>
<dbReference type="SUPFAM" id="SSF52833">
    <property type="entry name" value="Thioredoxin-like"/>
    <property type="match status" value="1"/>
</dbReference>
<dbReference type="PROSITE" id="PS51352">
    <property type="entry name" value="THIOREDOXIN_2"/>
    <property type="match status" value="1"/>
</dbReference>
<evidence type="ECO:0000259" key="3">
    <source>
        <dbReference type="PROSITE" id="PS51352"/>
    </source>
</evidence>
<name>A0AA37HKX1_9HYPH</name>
<proteinExistence type="inferred from homology"/>
<dbReference type="Gene3D" id="3.40.30.10">
    <property type="entry name" value="Glutaredoxin"/>
    <property type="match status" value="1"/>
</dbReference>
<comment type="function">
    <text evidence="1">May be required for disulfide bond formation in some proteins.</text>
</comment>
<sequence length="214" mass="23601">MITRRDALKLTGLAVGAAVILPKLGLPALAQGLDAAALMQPGPLGDVWLGPKDAKVTIIEYASMTCSHCAAFHRTTWPALKERYIDTGKVRFTLREFPLDPLATAAFMLARCDGDAKYYPITDLLFDQQAAWAFQQKPVDALEQMLRQAGISKEKFEACLKDQKLYDGVNATKQRGLDTFKVDSTPTFFINGERYKGEMTIDGMEKVIKPILGA</sequence>
<dbReference type="InterPro" id="IPR013766">
    <property type="entry name" value="Thioredoxin_domain"/>
</dbReference>
<reference evidence="4" key="1">
    <citation type="journal article" date="2016" name="Front. Microbiol.">
        <title>Genome Sequence of the Piezophilic, Mesophilic Sulfate-Reducing Bacterium Desulfovibrio indicus J2T.</title>
        <authorList>
            <person name="Cao J."/>
            <person name="Maignien L."/>
            <person name="Shao Z."/>
            <person name="Alain K."/>
            <person name="Jebbar M."/>
        </authorList>
    </citation>
    <scope>NUCLEOTIDE SEQUENCE</scope>
    <source>
        <strain evidence="4">NBRC 103626</strain>
    </source>
</reference>
<gene>
    <name evidence="4" type="ORF">NBEOAGPD_0449</name>
</gene>
<dbReference type="Gene3D" id="1.10.40.80">
    <property type="match status" value="1"/>
</dbReference>
<comment type="similarity">
    <text evidence="2">Belongs to the thioredoxin family. DsbA subfamily.</text>
</comment>
<feature type="domain" description="Thioredoxin" evidence="3">
    <location>
        <begin position="22"/>
        <end position="213"/>
    </location>
</feature>
<protein>
    <recommendedName>
        <fullName evidence="3">Thioredoxin domain-containing protein</fullName>
    </recommendedName>
</protein>
<dbReference type="CDD" id="cd02972">
    <property type="entry name" value="DsbA_family"/>
    <property type="match status" value="1"/>
</dbReference>
<dbReference type="NCBIfam" id="TIGR01409">
    <property type="entry name" value="TAT_signal_seq"/>
    <property type="match status" value="1"/>
</dbReference>
<evidence type="ECO:0000313" key="4">
    <source>
        <dbReference type="EMBL" id="GJD77246.1"/>
    </source>
</evidence>
<dbReference type="AlphaFoldDB" id="A0AA37HKX1"/>
<dbReference type="PROSITE" id="PS51318">
    <property type="entry name" value="TAT"/>
    <property type="match status" value="1"/>
</dbReference>
<dbReference type="InterPro" id="IPR012336">
    <property type="entry name" value="Thioredoxin-like_fold"/>
</dbReference>
<evidence type="ECO:0000256" key="2">
    <source>
        <dbReference type="ARBA" id="ARBA00005791"/>
    </source>
</evidence>
<dbReference type="EMBL" id="BPQM01000008">
    <property type="protein sequence ID" value="GJD77246.1"/>
    <property type="molecule type" value="Genomic_DNA"/>
</dbReference>
<keyword evidence="5" id="KW-1185">Reference proteome</keyword>
<dbReference type="PANTHER" id="PTHR13887:SF56">
    <property type="entry name" value="THIOREDOXIN-LIKE REDUCTASE RV2466C"/>
    <property type="match status" value="1"/>
</dbReference>